<protein>
    <submittedName>
        <fullName evidence="2">Uncharacterized protein</fullName>
    </submittedName>
</protein>
<evidence type="ECO:0000256" key="1">
    <source>
        <dbReference type="SAM" id="MobiDB-lite"/>
    </source>
</evidence>
<accession>A0ABX5KQR1</accession>
<dbReference type="EMBL" id="QEOB01000009">
    <property type="protein sequence ID" value="PVX82150.1"/>
    <property type="molecule type" value="Genomic_DNA"/>
</dbReference>
<sequence>MQATTTMTIGSRAKRKPARSRKPGSEMLVAEWTIEQAHTPDHVSVSLVMRSNSEDEEARCITRRFLLPSGSAAELIEDLKAALEGCAAIASLGGGAAARDNADGFGGYAAFQGEAEDTDPMSNHFALGAYGLVGN</sequence>
<comment type="caution">
    <text evidence="2">The sequence shown here is derived from an EMBL/GenBank/DDBJ whole genome shotgun (WGS) entry which is preliminary data.</text>
</comment>
<evidence type="ECO:0000313" key="3">
    <source>
        <dbReference type="Proteomes" id="UP000245712"/>
    </source>
</evidence>
<evidence type="ECO:0000313" key="2">
    <source>
        <dbReference type="EMBL" id="PVX82150.1"/>
    </source>
</evidence>
<gene>
    <name evidence="2" type="ORF">C7402_1093</name>
</gene>
<organism evidence="2 3">
    <name type="scientific">Paraburkholderia unamae</name>
    <dbReference type="NCBI Taxonomy" id="219649"/>
    <lineage>
        <taxon>Bacteria</taxon>
        <taxon>Pseudomonadati</taxon>
        <taxon>Pseudomonadota</taxon>
        <taxon>Betaproteobacteria</taxon>
        <taxon>Burkholderiales</taxon>
        <taxon>Burkholderiaceae</taxon>
        <taxon>Paraburkholderia</taxon>
    </lineage>
</organism>
<reference evidence="2 3" key="1">
    <citation type="submission" date="2018-05" db="EMBL/GenBank/DDBJ databases">
        <title>Genomic Encyclopedia of Type Strains, Phase IV (KMG-V): Genome sequencing to study the core and pangenomes of soil and plant-associated prokaryotes.</title>
        <authorList>
            <person name="Whitman W."/>
        </authorList>
    </citation>
    <scope>NUCLEOTIDE SEQUENCE [LARGE SCALE GENOMIC DNA]</scope>
    <source>
        <strain evidence="2 3">SCZa-39</strain>
    </source>
</reference>
<keyword evidence="3" id="KW-1185">Reference proteome</keyword>
<name>A0ABX5KQR1_9BURK</name>
<feature type="region of interest" description="Disordered" evidence="1">
    <location>
        <begin position="1"/>
        <end position="25"/>
    </location>
</feature>
<proteinExistence type="predicted"/>
<dbReference type="Proteomes" id="UP000245712">
    <property type="component" value="Unassembled WGS sequence"/>
</dbReference>
<feature type="compositionally biased region" description="Basic residues" evidence="1">
    <location>
        <begin position="12"/>
        <end position="22"/>
    </location>
</feature>